<dbReference type="GO" id="GO:0042574">
    <property type="term" value="P:retinal metabolic process"/>
    <property type="evidence" value="ECO:0007669"/>
    <property type="project" value="TreeGrafter"/>
</dbReference>
<dbReference type="PANTHER" id="PTHR43943:SF8">
    <property type="entry name" value="DEHYDROGENASE_REDUCTASE SDR FAMILY MEMBER 4-RELATED"/>
    <property type="match status" value="1"/>
</dbReference>
<organism evidence="4 5">
    <name type="scientific">Rhinopithecus roxellana</name>
    <name type="common">Golden snub-nosed monkey</name>
    <name type="synonym">Pygathrix roxellana</name>
    <dbReference type="NCBI Taxonomy" id="61622"/>
    <lineage>
        <taxon>Eukaryota</taxon>
        <taxon>Metazoa</taxon>
        <taxon>Chordata</taxon>
        <taxon>Craniata</taxon>
        <taxon>Vertebrata</taxon>
        <taxon>Euteleostomi</taxon>
        <taxon>Mammalia</taxon>
        <taxon>Eutheria</taxon>
        <taxon>Euarchontoglires</taxon>
        <taxon>Primates</taxon>
        <taxon>Haplorrhini</taxon>
        <taxon>Catarrhini</taxon>
        <taxon>Cercopithecidae</taxon>
        <taxon>Colobinae</taxon>
        <taxon>Rhinopithecus</taxon>
    </lineage>
</organism>
<dbReference type="PROSITE" id="PS00061">
    <property type="entry name" value="ADH_SHORT"/>
    <property type="match status" value="1"/>
</dbReference>
<evidence type="ECO:0000256" key="1">
    <source>
        <dbReference type="ARBA" id="ARBA00006484"/>
    </source>
</evidence>
<keyword evidence="2" id="KW-0521">NADP</keyword>
<dbReference type="Pfam" id="PF13561">
    <property type="entry name" value="adh_short_C2"/>
    <property type="match status" value="1"/>
</dbReference>
<dbReference type="GO" id="GO:0005777">
    <property type="term" value="C:peroxisome"/>
    <property type="evidence" value="ECO:0007669"/>
    <property type="project" value="TreeGrafter"/>
</dbReference>
<dbReference type="InterPro" id="IPR020904">
    <property type="entry name" value="Sc_DH/Rdtase_CS"/>
</dbReference>
<dbReference type="InterPro" id="IPR036291">
    <property type="entry name" value="NAD(P)-bd_dom_sf"/>
</dbReference>
<dbReference type="SUPFAM" id="SSF51735">
    <property type="entry name" value="NAD(P)-binding Rossmann-fold domains"/>
    <property type="match status" value="1"/>
</dbReference>
<evidence type="ECO:0000313" key="5">
    <source>
        <dbReference type="Proteomes" id="UP000233200"/>
    </source>
</evidence>
<evidence type="ECO:0000256" key="2">
    <source>
        <dbReference type="ARBA" id="ARBA00022857"/>
    </source>
</evidence>
<dbReference type="Ensembl" id="ENSRROT00000045590.1">
    <property type="protein sequence ID" value="ENSRROP00000021400.1"/>
    <property type="gene ID" value="ENSRROG00000034621.1"/>
</dbReference>
<comment type="similarity">
    <text evidence="1">Belongs to the short-chain dehydrogenases/reductases (SDR) family.</text>
</comment>
<dbReference type="Gene3D" id="3.40.50.720">
    <property type="entry name" value="NAD(P)-binding Rossmann-like Domain"/>
    <property type="match status" value="2"/>
</dbReference>
<keyword evidence="3" id="KW-0560">Oxidoreductase</keyword>
<name>A0A2K6PXZ9_RHIRO</name>
<dbReference type="InterPro" id="IPR002347">
    <property type="entry name" value="SDR_fam"/>
</dbReference>
<dbReference type="PANTHER" id="PTHR43943">
    <property type="entry name" value="DEHYDROGENASE/REDUCTASE (SDR FAMILY) MEMBER 4"/>
    <property type="match status" value="1"/>
</dbReference>
<dbReference type="GeneTree" id="ENSGT00940000158919"/>
<proteinExistence type="inferred from homology"/>
<evidence type="ECO:0000256" key="3">
    <source>
        <dbReference type="ARBA" id="ARBA00023002"/>
    </source>
</evidence>
<accession>A0A2K6PXZ9</accession>
<keyword evidence="5" id="KW-1185">Reference proteome</keyword>
<dbReference type="AlphaFoldDB" id="A0A2K6PXZ9"/>
<dbReference type="Proteomes" id="UP000233200">
    <property type="component" value="Unplaced"/>
</dbReference>
<protein>
    <submittedName>
        <fullName evidence="4">Dehydrogenase/reductase SDR family member 4</fullName>
    </submittedName>
</protein>
<dbReference type="GO" id="GO:0004090">
    <property type="term" value="F:carbonyl reductase (NADPH) activity"/>
    <property type="evidence" value="ECO:0007669"/>
    <property type="project" value="TreeGrafter"/>
</dbReference>
<evidence type="ECO:0000313" key="4">
    <source>
        <dbReference type="Ensembl" id="ENSRROP00000021400.1"/>
    </source>
</evidence>
<reference evidence="4" key="2">
    <citation type="submission" date="2025-09" db="UniProtKB">
        <authorList>
            <consortium name="Ensembl"/>
        </authorList>
    </citation>
    <scope>IDENTIFICATION</scope>
</reference>
<sequence length="91" mass="9965">AVKLHGGIDILVSNAAVNPFFGSLMDITEEVWDKGFTPYNVSKTALLGLTKTLAIELAPRNIRVNCLAPGLIKTNFPSFCSSGWTRKNRKE</sequence>
<reference evidence="4" key="1">
    <citation type="submission" date="2025-08" db="UniProtKB">
        <authorList>
            <consortium name="Ensembl"/>
        </authorList>
    </citation>
    <scope>IDENTIFICATION</scope>
</reference>